<evidence type="ECO:0000313" key="2">
    <source>
        <dbReference type="Proteomes" id="UP000801492"/>
    </source>
</evidence>
<dbReference type="Proteomes" id="UP000801492">
    <property type="component" value="Unassembled WGS sequence"/>
</dbReference>
<dbReference type="EMBL" id="VTPC01000625">
    <property type="protein sequence ID" value="KAF2905005.1"/>
    <property type="molecule type" value="Genomic_DNA"/>
</dbReference>
<name>A0A8K0DR83_IGNLU</name>
<proteinExistence type="predicted"/>
<gene>
    <name evidence="1" type="ORF">ILUMI_01173</name>
</gene>
<evidence type="ECO:0000313" key="1">
    <source>
        <dbReference type="EMBL" id="KAF2905005.1"/>
    </source>
</evidence>
<dbReference type="OrthoDB" id="412005at2759"/>
<organism evidence="1 2">
    <name type="scientific">Ignelater luminosus</name>
    <name type="common">Cucubano</name>
    <name type="synonym">Pyrophorus luminosus</name>
    <dbReference type="NCBI Taxonomy" id="2038154"/>
    <lineage>
        <taxon>Eukaryota</taxon>
        <taxon>Metazoa</taxon>
        <taxon>Ecdysozoa</taxon>
        <taxon>Arthropoda</taxon>
        <taxon>Hexapoda</taxon>
        <taxon>Insecta</taxon>
        <taxon>Pterygota</taxon>
        <taxon>Neoptera</taxon>
        <taxon>Endopterygota</taxon>
        <taxon>Coleoptera</taxon>
        <taxon>Polyphaga</taxon>
        <taxon>Elateriformia</taxon>
        <taxon>Elateroidea</taxon>
        <taxon>Elateridae</taxon>
        <taxon>Agrypninae</taxon>
        <taxon>Pyrophorini</taxon>
        <taxon>Ignelater</taxon>
    </lineage>
</organism>
<comment type="caution">
    <text evidence="1">The sequence shown here is derived from an EMBL/GenBank/DDBJ whole genome shotgun (WGS) entry which is preliminary data.</text>
</comment>
<dbReference type="PANTHER" id="PTHR15192">
    <property type="entry name" value="PROTEIN CBG05349"/>
    <property type="match status" value="1"/>
</dbReference>
<dbReference type="SUPFAM" id="SSF51905">
    <property type="entry name" value="FAD/NAD(P)-binding domain"/>
    <property type="match status" value="1"/>
</dbReference>
<dbReference type="InterPro" id="IPR036188">
    <property type="entry name" value="FAD/NAD-bd_sf"/>
</dbReference>
<evidence type="ECO:0008006" key="3">
    <source>
        <dbReference type="Google" id="ProtNLM"/>
    </source>
</evidence>
<dbReference type="PANTHER" id="PTHR15192:SF8">
    <property type="entry name" value="FAD_NAD(P)-BINDING DOMAIN-CONTAINING PROTEIN"/>
    <property type="match status" value="1"/>
</dbReference>
<dbReference type="AlphaFoldDB" id="A0A8K0DR83"/>
<keyword evidence="2" id="KW-1185">Reference proteome</keyword>
<sequence>MKSDSSCEVIHKDVVVIGNGPSGLALSYMLSGHIPYLISNTHPDEFLSARLSMATNESLVHQDLEQLASGLEGRSTNPISLLLDALSHPYADVGLELESLIEWRKEGVEIDHVVLGKGPPGGSWHKMDPHILTLSLGAWMALPGLPYKMRDGSEKRASAGNVARYYVQYMKEMNLGKYFKNGICVTNVKQIKDFPSPVIEHPIENITDNVFGEYCDPTIDKKKEYLHNKWVERVEDDVCERTKLCSTPETEESAHVEQRRKKVCSLSNAFNFIRLRSNRKCKRRRDCLLKNDLSPDRKIREVLQKTNPINRDQPWKLVKTIKEDHVNEIYPKSVDICRNNGKGRSISFSCDYDNFESSCDSLCSNSYKEQGSFINSYNLDLNSSITTSKVPEALNDCDNNYDSLRLKESNCDPCTSSVSKCNKIKEIQTKWLIETYDTISGKYVTYICKRLVLANGASDLPNRLTISDNTMDPAWLVHDVRSLEMELDLYLSNNSTSPDPVLVIGAGLSAADAIIATRCRNIPVLHVYRNKTSDLSKQLPENMYPEYHKVHQMMQDGGSSYPLYQALPECTPIEFDEKERIVTLRTKSGDNLKYHVSFAAVLIGAQPDLTFLPQHFRLGVNKNLPIDSKTNNVDINKLTHSVNGFDGLYAMGPLAGDNFVRFIPGGALAIISDLYRKYGY</sequence>
<protein>
    <recommendedName>
        <fullName evidence="3">Oxidative stress-induced growth inhibitor 2</fullName>
    </recommendedName>
</protein>
<dbReference type="Gene3D" id="3.50.50.60">
    <property type="entry name" value="FAD/NAD(P)-binding domain"/>
    <property type="match status" value="1"/>
</dbReference>
<dbReference type="InterPro" id="IPR029731">
    <property type="entry name" value="OSGIN1/2"/>
</dbReference>
<reference evidence="1" key="1">
    <citation type="submission" date="2019-08" db="EMBL/GenBank/DDBJ databases">
        <title>The genome of the North American firefly Photinus pyralis.</title>
        <authorList>
            <consortium name="Photinus pyralis genome working group"/>
            <person name="Fallon T.R."/>
            <person name="Sander Lower S.E."/>
            <person name="Weng J.-K."/>
        </authorList>
    </citation>
    <scope>NUCLEOTIDE SEQUENCE</scope>
    <source>
        <strain evidence="1">TRF0915ILg1</strain>
        <tissue evidence="1">Whole body</tissue>
    </source>
</reference>
<accession>A0A8K0DR83</accession>